<name>A0AAU9MC17_9ASTR</name>
<sequence length="145" mass="17581">MEVEVPGNRKVITDERFAPSQKDPRFQDAPRHKTKISGAELNKMTIHLKLLLDTTTEWTMKERNNARCRMMLQTPNQNRNRNRNPMEKMVILQRIQMKRVKLIWRRKPLVCSWRRMYLKLRKKLTGLQLLSWIGIKFRQLTCWFC</sequence>
<gene>
    <name evidence="2" type="ORF">LVIROSA_LOCUS5970</name>
</gene>
<comment type="caution">
    <text evidence="2">The sequence shown here is derived from an EMBL/GenBank/DDBJ whole genome shotgun (WGS) entry which is preliminary data.</text>
</comment>
<organism evidence="2 3">
    <name type="scientific">Lactuca virosa</name>
    <dbReference type="NCBI Taxonomy" id="75947"/>
    <lineage>
        <taxon>Eukaryota</taxon>
        <taxon>Viridiplantae</taxon>
        <taxon>Streptophyta</taxon>
        <taxon>Embryophyta</taxon>
        <taxon>Tracheophyta</taxon>
        <taxon>Spermatophyta</taxon>
        <taxon>Magnoliopsida</taxon>
        <taxon>eudicotyledons</taxon>
        <taxon>Gunneridae</taxon>
        <taxon>Pentapetalae</taxon>
        <taxon>asterids</taxon>
        <taxon>campanulids</taxon>
        <taxon>Asterales</taxon>
        <taxon>Asteraceae</taxon>
        <taxon>Cichorioideae</taxon>
        <taxon>Cichorieae</taxon>
        <taxon>Lactucinae</taxon>
        <taxon>Lactuca</taxon>
    </lineage>
</organism>
<feature type="compositionally biased region" description="Basic and acidic residues" evidence="1">
    <location>
        <begin position="11"/>
        <end position="31"/>
    </location>
</feature>
<evidence type="ECO:0000313" key="2">
    <source>
        <dbReference type="EMBL" id="CAH1418378.1"/>
    </source>
</evidence>
<evidence type="ECO:0000256" key="1">
    <source>
        <dbReference type="SAM" id="MobiDB-lite"/>
    </source>
</evidence>
<dbReference type="AlphaFoldDB" id="A0AAU9MC17"/>
<evidence type="ECO:0000313" key="3">
    <source>
        <dbReference type="Proteomes" id="UP001157418"/>
    </source>
</evidence>
<accession>A0AAU9MC17</accession>
<keyword evidence="3" id="KW-1185">Reference proteome</keyword>
<feature type="region of interest" description="Disordered" evidence="1">
    <location>
        <begin position="1"/>
        <end position="32"/>
    </location>
</feature>
<proteinExistence type="predicted"/>
<dbReference type="EMBL" id="CAKMRJ010000113">
    <property type="protein sequence ID" value="CAH1418378.1"/>
    <property type="molecule type" value="Genomic_DNA"/>
</dbReference>
<protein>
    <submittedName>
        <fullName evidence="2">Uncharacterized protein</fullName>
    </submittedName>
</protein>
<dbReference type="Proteomes" id="UP001157418">
    <property type="component" value="Unassembled WGS sequence"/>
</dbReference>
<reference evidence="2 3" key="1">
    <citation type="submission" date="2022-01" db="EMBL/GenBank/DDBJ databases">
        <authorList>
            <person name="Xiong W."/>
            <person name="Schranz E."/>
        </authorList>
    </citation>
    <scope>NUCLEOTIDE SEQUENCE [LARGE SCALE GENOMIC DNA]</scope>
</reference>